<sequence>MPVNNSTFYAMCNLKDNPFRSNALFDDDPRLAIWAGQTKEQNQLQKFLIRSRAEQVGNTNLTLLYGAYGTGKSHALLWGIHWLRGITDPGKSAAYYVPTLKKDKGRLSFGGAFHDDLIQKTSLVDDALHYRTFLSRCVNQYTSEKSSGADVTADEVIQALIPSVEIYNFAKELYRYEKRDEMQTFLSPKGQTDYQAMITFTRLVNLFVHEMKFDTEAKRFRQSVHLMIDEIDALVQASTKEVLEVNDLIRHLYDLCPSCFGLVLAVSAEQEILPSIFTEYVLTRVSRQIEFKPFDRDAAVEFAIHVMDENRVDPTTQQSGAFPYTREALEAILGQLTFRTPRKVVNVMQQVIEESRLADLDPSNGPITVSQLDDSGVLEEVL</sequence>
<evidence type="ECO:0000313" key="2">
    <source>
        <dbReference type="Proteomes" id="UP000578091"/>
    </source>
</evidence>
<dbReference type="RefSeq" id="WP_180679492.1">
    <property type="nucleotide sequence ID" value="NZ_JACCKA010000085.1"/>
</dbReference>
<evidence type="ECO:0000313" key="1">
    <source>
        <dbReference type="EMBL" id="NZA27726.1"/>
    </source>
</evidence>
<protein>
    <recommendedName>
        <fullName evidence="3">ATP-binding protein</fullName>
    </recommendedName>
</protein>
<dbReference type="EMBL" id="JACCKA010000085">
    <property type="protein sequence ID" value="NZA27726.1"/>
    <property type="molecule type" value="Genomic_DNA"/>
</dbReference>
<evidence type="ECO:0008006" key="3">
    <source>
        <dbReference type="Google" id="ProtNLM"/>
    </source>
</evidence>
<comment type="caution">
    <text evidence="1">The sequence shown here is derived from an EMBL/GenBank/DDBJ whole genome shotgun (WGS) entry which is preliminary data.</text>
</comment>
<dbReference type="Proteomes" id="UP000578091">
    <property type="component" value="Unassembled WGS sequence"/>
</dbReference>
<accession>A0A853JEH1</accession>
<dbReference type="AlphaFoldDB" id="A0A853JEH1"/>
<gene>
    <name evidence="1" type="ORF">H0E84_15200</name>
</gene>
<dbReference type="InterPro" id="IPR027417">
    <property type="entry name" value="P-loop_NTPase"/>
</dbReference>
<organism evidence="1 2">
    <name type="scientific">Luteimonas salinisoli</name>
    <dbReference type="NCBI Taxonomy" id="2752307"/>
    <lineage>
        <taxon>Bacteria</taxon>
        <taxon>Pseudomonadati</taxon>
        <taxon>Pseudomonadota</taxon>
        <taxon>Gammaproteobacteria</taxon>
        <taxon>Lysobacterales</taxon>
        <taxon>Lysobacteraceae</taxon>
        <taxon>Luteimonas</taxon>
    </lineage>
</organism>
<reference evidence="1 2" key="1">
    <citation type="submission" date="2020-07" db="EMBL/GenBank/DDBJ databases">
        <title>Luteimonas sp. SJ-92.</title>
        <authorList>
            <person name="Huang X.-X."/>
            <person name="Xu L."/>
            <person name="Sun J.-Q."/>
        </authorList>
    </citation>
    <scope>NUCLEOTIDE SEQUENCE [LARGE SCALE GENOMIC DNA]</scope>
    <source>
        <strain evidence="1 2">SJ-92</strain>
    </source>
</reference>
<name>A0A853JEH1_9GAMM</name>
<dbReference type="SUPFAM" id="SSF52540">
    <property type="entry name" value="P-loop containing nucleoside triphosphate hydrolases"/>
    <property type="match status" value="1"/>
</dbReference>
<keyword evidence="2" id="KW-1185">Reference proteome</keyword>
<proteinExistence type="predicted"/>